<keyword evidence="1" id="KW-0472">Membrane</keyword>
<keyword evidence="1" id="KW-1133">Transmembrane helix</keyword>
<evidence type="ECO:0000256" key="1">
    <source>
        <dbReference type="SAM" id="Phobius"/>
    </source>
</evidence>
<dbReference type="Proteomes" id="UP000274429">
    <property type="component" value="Unassembled WGS sequence"/>
</dbReference>
<keyword evidence="3" id="KW-1185">Reference proteome</keyword>
<keyword evidence="1" id="KW-0812">Transmembrane</keyword>
<reference evidence="2 3" key="2">
    <citation type="submission" date="2018-11" db="EMBL/GenBank/DDBJ databases">
        <authorList>
            <consortium name="Pathogen Informatics"/>
        </authorList>
    </citation>
    <scope>NUCLEOTIDE SEQUENCE [LARGE SCALE GENOMIC DNA]</scope>
</reference>
<name>A0A0R3WRE1_HYDTA</name>
<reference evidence="4" key="1">
    <citation type="submission" date="2017-02" db="UniProtKB">
        <authorList>
            <consortium name="WormBaseParasite"/>
        </authorList>
    </citation>
    <scope>IDENTIFICATION</scope>
</reference>
<sequence>MRECEGACMRASWHEQSRGVGDAYMHEVWIIIATLLVVPLTILNINTRSFSIISITSASNCCHSKRDSTFAATAAITTVTASSSASSSSSASTSTYFSCEAKFSPDDIE</sequence>
<feature type="transmembrane region" description="Helical" evidence="1">
    <location>
        <begin position="28"/>
        <end position="45"/>
    </location>
</feature>
<dbReference type="AlphaFoldDB" id="A0A0R3WRE1"/>
<evidence type="ECO:0000313" key="4">
    <source>
        <dbReference type="WBParaSite" id="TTAC_0000333101-mRNA-1"/>
    </source>
</evidence>
<protein>
    <submittedName>
        <fullName evidence="4">Secreted protein</fullName>
    </submittedName>
</protein>
<dbReference type="WBParaSite" id="TTAC_0000333101-mRNA-1">
    <property type="protein sequence ID" value="TTAC_0000333101-mRNA-1"/>
    <property type="gene ID" value="TTAC_0000333101"/>
</dbReference>
<organism evidence="4">
    <name type="scientific">Hydatigena taeniaeformis</name>
    <name type="common">Feline tapeworm</name>
    <name type="synonym">Taenia taeniaeformis</name>
    <dbReference type="NCBI Taxonomy" id="6205"/>
    <lineage>
        <taxon>Eukaryota</taxon>
        <taxon>Metazoa</taxon>
        <taxon>Spiralia</taxon>
        <taxon>Lophotrochozoa</taxon>
        <taxon>Platyhelminthes</taxon>
        <taxon>Cestoda</taxon>
        <taxon>Eucestoda</taxon>
        <taxon>Cyclophyllidea</taxon>
        <taxon>Taeniidae</taxon>
        <taxon>Hydatigera</taxon>
    </lineage>
</organism>
<dbReference type="EMBL" id="UYWX01002229">
    <property type="protein sequence ID" value="VDM22376.1"/>
    <property type="molecule type" value="Genomic_DNA"/>
</dbReference>
<evidence type="ECO:0000313" key="3">
    <source>
        <dbReference type="Proteomes" id="UP000274429"/>
    </source>
</evidence>
<accession>A0A0R3WRE1</accession>
<gene>
    <name evidence="2" type="ORF">TTAC_LOCUS3315</name>
</gene>
<proteinExistence type="predicted"/>
<evidence type="ECO:0000313" key="2">
    <source>
        <dbReference type="EMBL" id="VDM22376.1"/>
    </source>
</evidence>